<dbReference type="RefSeq" id="WP_369940445.1">
    <property type="nucleotide sequence ID" value="NZ_JBCLUF010000003.1"/>
</dbReference>
<accession>A0ABV4DM68</accession>
<comment type="caution">
    <text evidence="1">The sequence shown here is derived from an EMBL/GenBank/DDBJ whole genome shotgun (WGS) entry which is preliminary data.</text>
</comment>
<keyword evidence="2" id="KW-1185">Reference proteome</keyword>
<reference evidence="1 2" key="1">
    <citation type="submission" date="2024-03" db="EMBL/GenBank/DDBJ databases">
        <title>Mouse gut bacterial collection (mGBC) of GemPharmatech.</title>
        <authorList>
            <person name="He Y."/>
            <person name="Dong L."/>
            <person name="Wu D."/>
            <person name="Gao X."/>
            <person name="Lin Z."/>
        </authorList>
    </citation>
    <scope>NUCLEOTIDE SEQUENCE [LARGE SCALE GENOMIC DNA]</scope>
    <source>
        <strain evidence="1 2">15-30</strain>
    </source>
</reference>
<organism evidence="1 2">
    <name type="scientific">Ligilactobacillus faecis</name>
    <dbReference type="NCBI Taxonomy" id="762833"/>
    <lineage>
        <taxon>Bacteria</taxon>
        <taxon>Bacillati</taxon>
        <taxon>Bacillota</taxon>
        <taxon>Bacilli</taxon>
        <taxon>Lactobacillales</taxon>
        <taxon>Lactobacillaceae</taxon>
        <taxon>Ligilactobacillus</taxon>
    </lineage>
</organism>
<name>A0ABV4DM68_9LACO</name>
<dbReference type="Proteomes" id="UP001565236">
    <property type="component" value="Unassembled WGS sequence"/>
</dbReference>
<protein>
    <submittedName>
        <fullName evidence="1">Uncharacterized protein</fullName>
    </submittedName>
</protein>
<dbReference type="EMBL" id="JBCLUF010000003">
    <property type="protein sequence ID" value="MEY8661569.1"/>
    <property type="molecule type" value="Genomic_DNA"/>
</dbReference>
<sequence>MEKIWMLGYDMQEFIKENDCEAMYFTPNMVEVHPEQNISYLVGLDEQGKNSIVFDTQK</sequence>
<proteinExistence type="predicted"/>
<evidence type="ECO:0000313" key="1">
    <source>
        <dbReference type="EMBL" id="MEY8661569.1"/>
    </source>
</evidence>
<evidence type="ECO:0000313" key="2">
    <source>
        <dbReference type="Proteomes" id="UP001565236"/>
    </source>
</evidence>
<gene>
    <name evidence="1" type="ORF">AALT52_01475</name>
</gene>